<gene>
    <name evidence="1" type="ORF">MYCIT1_LOCUS15327</name>
</gene>
<proteinExistence type="predicted"/>
<dbReference type="Proteomes" id="UP001295794">
    <property type="component" value="Unassembled WGS sequence"/>
</dbReference>
<sequence length="470" mass="52364">MVGTDIHLRLREISDTLSSLERQLVALRSEQQTLLVSLRHPTPIRFLPGELIGEIFQWCLAGGSGSGFSNSRPMQLASVCRAWRDVALGTPQLWTDINVSPFVKRPAKLDRLVDVSLQRGGALGADLRASFGVAQVPPPSRFINVLQAAARHPHRWRSFEFQSFDVTGPLDVLDEIVWSYLEVLALQGNPTQNFPPAITVFRNAPLLRTVELDGLCAAHLSLPWTQIQSLDLNNILVSQCLDILEQTPGLKTLVADIYSRERVTLPHITLPELTSYHGSDNEDFTLIEHLILPVLQHLRVTHLEHVPALLERSGCQTTLQSLTIEFPPSMYDLELLPALSCLKHLVIEQAVFAETIEFCHFVSEFRTGQLKTVPALETFVLRGCSIPSFNLSVATRMVADRFQDGAGCLKSFKVEFSMQGREAAALARTVEELRELKHRGLDLSFGLVDEKLHAPEFYQVTADLVAAMSI</sequence>
<comment type="caution">
    <text evidence="1">The sequence shown here is derived from an EMBL/GenBank/DDBJ whole genome shotgun (WGS) entry which is preliminary data.</text>
</comment>
<dbReference type="Gene3D" id="3.80.10.10">
    <property type="entry name" value="Ribonuclease Inhibitor"/>
    <property type="match status" value="1"/>
</dbReference>
<dbReference type="EMBL" id="CAVNYO010000169">
    <property type="protein sequence ID" value="CAK5270701.1"/>
    <property type="molecule type" value="Genomic_DNA"/>
</dbReference>
<accession>A0AAD2Q331</accession>
<dbReference type="AlphaFoldDB" id="A0AAD2Q331"/>
<evidence type="ECO:0000313" key="2">
    <source>
        <dbReference type="Proteomes" id="UP001295794"/>
    </source>
</evidence>
<dbReference type="InterPro" id="IPR032675">
    <property type="entry name" value="LRR_dom_sf"/>
</dbReference>
<organism evidence="1 2">
    <name type="scientific">Mycena citricolor</name>
    <dbReference type="NCBI Taxonomy" id="2018698"/>
    <lineage>
        <taxon>Eukaryota</taxon>
        <taxon>Fungi</taxon>
        <taxon>Dikarya</taxon>
        <taxon>Basidiomycota</taxon>
        <taxon>Agaricomycotina</taxon>
        <taxon>Agaricomycetes</taxon>
        <taxon>Agaricomycetidae</taxon>
        <taxon>Agaricales</taxon>
        <taxon>Marasmiineae</taxon>
        <taxon>Mycenaceae</taxon>
        <taxon>Mycena</taxon>
    </lineage>
</organism>
<evidence type="ECO:0000313" key="1">
    <source>
        <dbReference type="EMBL" id="CAK5270701.1"/>
    </source>
</evidence>
<dbReference type="SUPFAM" id="SSF52058">
    <property type="entry name" value="L domain-like"/>
    <property type="match status" value="1"/>
</dbReference>
<protein>
    <recommendedName>
        <fullName evidence="3">F-box domain-containing protein</fullName>
    </recommendedName>
</protein>
<reference evidence="1" key="1">
    <citation type="submission" date="2023-11" db="EMBL/GenBank/DDBJ databases">
        <authorList>
            <person name="De Vega J J."/>
            <person name="De Vega J J."/>
        </authorList>
    </citation>
    <scope>NUCLEOTIDE SEQUENCE</scope>
</reference>
<evidence type="ECO:0008006" key="3">
    <source>
        <dbReference type="Google" id="ProtNLM"/>
    </source>
</evidence>
<name>A0AAD2Q331_9AGAR</name>
<keyword evidence="2" id="KW-1185">Reference proteome</keyword>
<dbReference type="Gene3D" id="1.20.1280.50">
    <property type="match status" value="1"/>
</dbReference>